<accession>A0A345D887</accession>
<dbReference type="FunFam" id="3.30.1490.110:FF:000001">
    <property type="entry name" value="Cell division protein FtsA"/>
    <property type="match status" value="1"/>
</dbReference>
<feature type="domain" description="SHS2" evidence="7">
    <location>
        <begin position="9"/>
        <end position="195"/>
    </location>
</feature>
<dbReference type="CDD" id="cd24048">
    <property type="entry name" value="ASKHA_NBD_FtsA"/>
    <property type="match status" value="1"/>
</dbReference>
<sequence>MSEPTKDLIVALDIGTSKVVAMIAEVLPNNSFNVIGIGHHPSRGMKKGMVVNIEETIQTIQYAMEEAELRAGFSVRSVCTGIAGSHIHSFNSSGMVAVKDTEITQADIDRVLETARAVSIPADQQILHVLSQQFKVNDQDDIRNPIGMTGMRLEVKVHIITGSVSAAQNIVKCIRRCGLEVNELVLQPLASSMAVLTQDERDIGVALVDIGGGTTDIAIFIDGAIRHTAVIPIAGDQVTNDIAMALRTPTVEAEELKLRYGVSKQMMVPPDSVIEIPGVGDRVARRVKRQSLAAVIEPRLEELFVLVQRNLSEAGFEHLIASGVVLTGGTSLLPGMTELAEEVFMKPVRIAQPAYDGNLSDIVCNPRYATVVGLLMEARKHKGEPTAGMGRAHVPARSQTKVDQQAGVHATSSRVQSNVNDGSQQSVWAKMKDWFVKTF</sequence>
<keyword evidence="3 5" id="KW-0472">Membrane</keyword>
<keyword evidence="4 5" id="KW-0131">Cell cycle</keyword>
<dbReference type="RefSeq" id="WP_114561863.1">
    <property type="nucleotide sequence ID" value="NZ_CP031124.1"/>
</dbReference>
<proteinExistence type="inferred from homology"/>
<dbReference type="PANTHER" id="PTHR32432">
    <property type="entry name" value="CELL DIVISION PROTEIN FTSA-RELATED"/>
    <property type="match status" value="1"/>
</dbReference>
<dbReference type="GO" id="GO:0032153">
    <property type="term" value="C:cell division site"/>
    <property type="evidence" value="ECO:0007669"/>
    <property type="project" value="UniProtKB-UniRule"/>
</dbReference>
<dbReference type="SUPFAM" id="SSF53067">
    <property type="entry name" value="Actin-like ATPase domain"/>
    <property type="match status" value="2"/>
</dbReference>
<dbReference type="InterPro" id="IPR020823">
    <property type="entry name" value="Cell_div_FtsA"/>
</dbReference>
<dbReference type="GO" id="GO:0009898">
    <property type="term" value="C:cytoplasmic side of plasma membrane"/>
    <property type="evidence" value="ECO:0007669"/>
    <property type="project" value="UniProtKB-UniRule"/>
</dbReference>
<gene>
    <name evidence="5 8" type="primary">ftsA</name>
    <name evidence="8" type="ORF">DTO96_100284</name>
</gene>
<evidence type="ECO:0000256" key="2">
    <source>
        <dbReference type="ARBA" id="ARBA00022618"/>
    </source>
</evidence>
<dbReference type="Gene3D" id="3.30.420.40">
    <property type="match status" value="1"/>
</dbReference>
<dbReference type="Proteomes" id="UP000252182">
    <property type="component" value="Chromosome"/>
</dbReference>
<dbReference type="InterPro" id="IPR043129">
    <property type="entry name" value="ATPase_NBD"/>
</dbReference>
<dbReference type="EMBL" id="CP031124">
    <property type="protein sequence ID" value="AXF84575.1"/>
    <property type="molecule type" value="Genomic_DNA"/>
</dbReference>
<comment type="subunit">
    <text evidence="5">Self-interacts. Interacts with FtsZ.</text>
</comment>
<evidence type="ECO:0000256" key="1">
    <source>
        <dbReference type="ARBA" id="ARBA00022475"/>
    </source>
</evidence>
<dbReference type="PANTHER" id="PTHR32432:SF4">
    <property type="entry name" value="CELL DIVISION PROTEIN FTSA"/>
    <property type="match status" value="1"/>
</dbReference>
<dbReference type="Gene3D" id="3.30.1490.110">
    <property type="match status" value="1"/>
</dbReference>
<evidence type="ECO:0000256" key="5">
    <source>
        <dbReference type="HAMAP-Rule" id="MF_02033"/>
    </source>
</evidence>
<dbReference type="Pfam" id="PF02491">
    <property type="entry name" value="SHS2_FTSA"/>
    <property type="match status" value="1"/>
</dbReference>
<organism evidence="8 9">
    <name type="scientific">Ephemeroptericola cinctiostellae</name>
    <dbReference type="NCBI Taxonomy" id="2268024"/>
    <lineage>
        <taxon>Bacteria</taxon>
        <taxon>Pseudomonadati</taxon>
        <taxon>Pseudomonadota</taxon>
        <taxon>Betaproteobacteria</taxon>
        <taxon>Burkholderiales</taxon>
        <taxon>Burkholderiaceae</taxon>
        <taxon>Ephemeroptericola</taxon>
    </lineage>
</organism>
<dbReference type="NCBIfam" id="TIGR01174">
    <property type="entry name" value="ftsA"/>
    <property type="match status" value="1"/>
</dbReference>
<keyword evidence="2 5" id="KW-0132">Cell division</keyword>
<dbReference type="PIRSF" id="PIRSF003101">
    <property type="entry name" value="FtsA"/>
    <property type="match status" value="1"/>
</dbReference>
<evidence type="ECO:0000259" key="7">
    <source>
        <dbReference type="SMART" id="SM00842"/>
    </source>
</evidence>
<dbReference type="AlphaFoldDB" id="A0A345D887"/>
<dbReference type="InterPro" id="IPR003494">
    <property type="entry name" value="SHS2_FtsA"/>
</dbReference>
<dbReference type="Pfam" id="PF14450">
    <property type="entry name" value="FtsA"/>
    <property type="match status" value="1"/>
</dbReference>
<keyword evidence="9" id="KW-1185">Reference proteome</keyword>
<protein>
    <recommendedName>
        <fullName evidence="5 6">Cell division protein FtsA</fullName>
    </recommendedName>
</protein>
<dbReference type="HAMAP" id="MF_02033">
    <property type="entry name" value="FtsA"/>
    <property type="match status" value="1"/>
</dbReference>
<reference evidence="9" key="1">
    <citation type="submission" date="2018-07" db="EMBL/GenBank/DDBJ databases">
        <authorList>
            <person name="Kim H."/>
        </authorList>
    </citation>
    <scope>NUCLEOTIDE SEQUENCE [LARGE SCALE GENOMIC DNA]</scope>
    <source>
        <strain evidence="9">F02</strain>
    </source>
</reference>
<evidence type="ECO:0000256" key="6">
    <source>
        <dbReference type="PIRNR" id="PIRNR003101"/>
    </source>
</evidence>
<dbReference type="InterPro" id="IPR050696">
    <property type="entry name" value="FtsA/MreB"/>
</dbReference>
<dbReference type="SMART" id="SM00842">
    <property type="entry name" value="FtsA"/>
    <property type="match status" value="1"/>
</dbReference>
<dbReference type="KEGG" id="hyf:DTO96_100284"/>
<evidence type="ECO:0000313" key="8">
    <source>
        <dbReference type="EMBL" id="AXF84575.1"/>
    </source>
</evidence>
<keyword evidence="1 5" id="KW-1003">Cell membrane</keyword>
<comment type="function">
    <text evidence="5 6">Cell division protein that is involved in the assembly of the Z ring. May serve as a membrane anchor for the Z ring.</text>
</comment>
<comment type="subcellular location">
    <subcellularLocation>
        <location evidence="5">Cell membrane</location>
        <topology evidence="5">Peripheral membrane protein</topology>
        <orientation evidence="5">Cytoplasmic side</orientation>
    </subcellularLocation>
    <text evidence="5">Localizes to the Z ring in an FtsZ-dependent manner. Targeted to the membrane through a conserved C-terminal amphipathic helix.</text>
</comment>
<evidence type="ECO:0000256" key="4">
    <source>
        <dbReference type="ARBA" id="ARBA00023306"/>
    </source>
</evidence>
<dbReference type="GO" id="GO:0043093">
    <property type="term" value="P:FtsZ-dependent cytokinesis"/>
    <property type="evidence" value="ECO:0007669"/>
    <property type="project" value="UniProtKB-UniRule"/>
</dbReference>
<evidence type="ECO:0000256" key="3">
    <source>
        <dbReference type="ARBA" id="ARBA00023136"/>
    </source>
</evidence>
<evidence type="ECO:0000313" key="9">
    <source>
        <dbReference type="Proteomes" id="UP000252182"/>
    </source>
</evidence>
<name>A0A345D887_9BURK</name>
<dbReference type="OrthoDB" id="9810567at2"/>
<comment type="similarity">
    <text evidence="5 6">Belongs to the FtsA/MreB family.</text>
</comment>